<keyword evidence="3" id="KW-1185">Reference proteome</keyword>
<name>A0A926L811_9ACTN</name>
<protein>
    <submittedName>
        <fullName evidence="2">Uncharacterized protein</fullName>
    </submittedName>
</protein>
<sequence>MGRDVVTCGGCVVSAVGAAGAVLWWGSSSRTQRHLGNGFEGEGIDLGAVFVELPLVFLAGALLPAVVWGLGAALSARRRRSGHLHR</sequence>
<evidence type="ECO:0000313" key="3">
    <source>
        <dbReference type="Proteomes" id="UP000621210"/>
    </source>
</evidence>
<evidence type="ECO:0000313" key="2">
    <source>
        <dbReference type="EMBL" id="MBD0424350.1"/>
    </source>
</evidence>
<reference evidence="2" key="1">
    <citation type="submission" date="2020-09" db="EMBL/GenBank/DDBJ databases">
        <title>Streptomyces grisecoloratus sp. nov., isolated from cotton soil.</title>
        <authorList>
            <person name="Xing L."/>
        </authorList>
    </citation>
    <scope>NUCLEOTIDE SEQUENCE</scope>
    <source>
        <strain evidence="2">TRM S81-3</strain>
    </source>
</reference>
<accession>A0A926L811</accession>
<proteinExistence type="predicted"/>
<comment type="caution">
    <text evidence="2">The sequence shown here is derived from an EMBL/GenBank/DDBJ whole genome shotgun (WGS) entry which is preliminary data.</text>
</comment>
<keyword evidence="1" id="KW-0812">Transmembrane</keyword>
<dbReference type="EMBL" id="JACVQF010000234">
    <property type="protein sequence ID" value="MBD0424350.1"/>
    <property type="molecule type" value="Genomic_DNA"/>
</dbReference>
<organism evidence="2 3">
    <name type="scientific">Streptomyces griseicoloratus</name>
    <dbReference type="NCBI Taxonomy" id="2752516"/>
    <lineage>
        <taxon>Bacteria</taxon>
        <taxon>Bacillati</taxon>
        <taxon>Actinomycetota</taxon>
        <taxon>Actinomycetes</taxon>
        <taxon>Kitasatosporales</taxon>
        <taxon>Streptomycetaceae</taxon>
        <taxon>Streptomyces</taxon>
    </lineage>
</organism>
<keyword evidence="1" id="KW-1133">Transmembrane helix</keyword>
<dbReference type="Proteomes" id="UP000621210">
    <property type="component" value="Unassembled WGS sequence"/>
</dbReference>
<feature type="transmembrane region" description="Helical" evidence="1">
    <location>
        <begin position="5"/>
        <end position="25"/>
    </location>
</feature>
<keyword evidence="1" id="KW-0472">Membrane</keyword>
<gene>
    <name evidence="2" type="ORF">H0H10_35185</name>
</gene>
<dbReference type="AlphaFoldDB" id="A0A926L811"/>
<reference evidence="2" key="2">
    <citation type="submission" date="2020-09" db="EMBL/GenBank/DDBJ databases">
        <authorList>
            <person name="Luo X."/>
        </authorList>
    </citation>
    <scope>NUCLEOTIDE SEQUENCE</scope>
    <source>
        <strain evidence="2">TRM S81-3</strain>
    </source>
</reference>
<feature type="transmembrane region" description="Helical" evidence="1">
    <location>
        <begin position="55"/>
        <end position="76"/>
    </location>
</feature>
<evidence type="ECO:0000256" key="1">
    <source>
        <dbReference type="SAM" id="Phobius"/>
    </source>
</evidence>